<proteinExistence type="predicted"/>
<evidence type="ECO:0000313" key="6">
    <source>
        <dbReference type="Proteomes" id="UP000651271"/>
    </source>
</evidence>
<dbReference type="RefSeq" id="WP_190302599.1">
    <property type="nucleotide sequence ID" value="NZ_JACOIJ010000027.1"/>
</dbReference>
<dbReference type="SMART" id="SM00347">
    <property type="entry name" value="HTH_MARR"/>
    <property type="match status" value="1"/>
</dbReference>
<dbReference type="PROSITE" id="PS50995">
    <property type="entry name" value="HTH_MARR_2"/>
    <property type="match status" value="1"/>
</dbReference>
<dbReference type="Pfam" id="PF01047">
    <property type="entry name" value="MarR"/>
    <property type="match status" value="1"/>
</dbReference>
<gene>
    <name evidence="5" type="ORF">H8B04_12735</name>
</gene>
<dbReference type="InterPro" id="IPR036388">
    <property type="entry name" value="WH-like_DNA-bd_sf"/>
</dbReference>
<keyword evidence="2" id="KW-0238">DNA-binding</keyword>
<dbReference type="InterPro" id="IPR036390">
    <property type="entry name" value="WH_DNA-bd_sf"/>
</dbReference>
<comment type="caution">
    <text evidence="5">The sequence shown here is derived from an EMBL/GenBank/DDBJ whole genome shotgun (WGS) entry which is preliminary data.</text>
</comment>
<keyword evidence="1" id="KW-0805">Transcription regulation</keyword>
<evidence type="ECO:0000313" key="5">
    <source>
        <dbReference type="EMBL" id="MBD1430417.1"/>
    </source>
</evidence>
<dbReference type="Gene3D" id="1.10.10.10">
    <property type="entry name" value="Winged helix-like DNA-binding domain superfamily/Winged helix DNA-binding domain"/>
    <property type="match status" value="1"/>
</dbReference>
<accession>A0ABR7YGI4</accession>
<feature type="domain" description="HTH marR-type" evidence="4">
    <location>
        <begin position="1"/>
        <end position="137"/>
    </location>
</feature>
<sequence length="145" mass="16573">MTKKIAIALNSVELLKHALFKGYTFPKEASLLNLTQERILMTVKNSDELPMVTIARAIGLEKGPFSQTVDKLEKLNYIERVRSKEDKRLVYLKLTAEGETITKIIEDSMEEHFKVRMTMLSSSELHSFFQALEVLKNTANILISK</sequence>
<evidence type="ECO:0000256" key="3">
    <source>
        <dbReference type="ARBA" id="ARBA00023163"/>
    </source>
</evidence>
<name>A0ABR7YGI4_9SPHI</name>
<organism evidence="5 6">
    <name type="scientific">Sphingobacterium litopenaei</name>
    <dbReference type="NCBI Taxonomy" id="2763500"/>
    <lineage>
        <taxon>Bacteria</taxon>
        <taxon>Pseudomonadati</taxon>
        <taxon>Bacteroidota</taxon>
        <taxon>Sphingobacteriia</taxon>
        <taxon>Sphingobacteriales</taxon>
        <taxon>Sphingobacteriaceae</taxon>
        <taxon>Sphingobacterium</taxon>
    </lineage>
</organism>
<reference evidence="5 6" key="1">
    <citation type="submission" date="2020-08" db="EMBL/GenBank/DDBJ databases">
        <title>Sphingobacterium sp. DN04309 isolated from aquaculture water.</title>
        <authorList>
            <person name="Zhang M."/>
        </authorList>
    </citation>
    <scope>NUCLEOTIDE SEQUENCE [LARGE SCALE GENOMIC DNA]</scope>
    <source>
        <strain evidence="5 6">DN04309</strain>
    </source>
</reference>
<dbReference type="Proteomes" id="UP000651271">
    <property type="component" value="Unassembled WGS sequence"/>
</dbReference>
<evidence type="ECO:0000256" key="2">
    <source>
        <dbReference type="ARBA" id="ARBA00023125"/>
    </source>
</evidence>
<keyword evidence="6" id="KW-1185">Reference proteome</keyword>
<keyword evidence="3" id="KW-0804">Transcription</keyword>
<evidence type="ECO:0000259" key="4">
    <source>
        <dbReference type="PROSITE" id="PS50995"/>
    </source>
</evidence>
<dbReference type="SUPFAM" id="SSF46785">
    <property type="entry name" value="Winged helix' DNA-binding domain"/>
    <property type="match status" value="1"/>
</dbReference>
<evidence type="ECO:0000256" key="1">
    <source>
        <dbReference type="ARBA" id="ARBA00023015"/>
    </source>
</evidence>
<protein>
    <submittedName>
        <fullName evidence="5">MarR family transcriptional regulator</fullName>
    </submittedName>
</protein>
<dbReference type="InterPro" id="IPR000835">
    <property type="entry name" value="HTH_MarR-typ"/>
</dbReference>
<dbReference type="EMBL" id="JACOIJ010000027">
    <property type="protein sequence ID" value="MBD1430417.1"/>
    <property type="molecule type" value="Genomic_DNA"/>
</dbReference>
<dbReference type="PRINTS" id="PR00598">
    <property type="entry name" value="HTHMARR"/>
</dbReference>
<dbReference type="PANTHER" id="PTHR42756">
    <property type="entry name" value="TRANSCRIPTIONAL REGULATOR, MARR"/>
    <property type="match status" value="1"/>
</dbReference>
<dbReference type="PANTHER" id="PTHR42756:SF1">
    <property type="entry name" value="TRANSCRIPTIONAL REPRESSOR OF EMRAB OPERON"/>
    <property type="match status" value="1"/>
</dbReference>